<keyword evidence="10" id="KW-0472">Membrane</keyword>
<feature type="domain" description="GH16" evidence="11">
    <location>
        <begin position="140"/>
        <end position="358"/>
    </location>
</feature>
<protein>
    <recommendedName>
        <fullName evidence="3">Beta-glucanase</fullName>
        <ecNumber evidence="2">3.2.1.73</ecNumber>
    </recommendedName>
    <alternativeName>
        <fullName evidence="8">1,3-1,4-beta-D-glucan 4-glucanohydrolase</fullName>
    </alternativeName>
    <alternativeName>
        <fullName evidence="7">Endo-beta-1,3-1,4 glucanase</fullName>
    </alternativeName>
    <alternativeName>
        <fullName evidence="6">Lichenase</fullName>
    </alternativeName>
</protein>
<proteinExistence type="predicted"/>
<evidence type="ECO:0000256" key="10">
    <source>
        <dbReference type="SAM" id="Phobius"/>
    </source>
</evidence>
<dbReference type="SUPFAM" id="SSF49899">
    <property type="entry name" value="Concanavalin A-like lectins/glucanases"/>
    <property type="match status" value="1"/>
</dbReference>
<evidence type="ECO:0000256" key="8">
    <source>
        <dbReference type="ARBA" id="ARBA00031665"/>
    </source>
</evidence>
<dbReference type="InterPro" id="IPR044791">
    <property type="entry name" value="Beta-glucanase/XTH"/>
</dbReference>
<evidence type="ECO:0000256" key="2">
    <source>
        <dbReference type="ARBA" id="ARBA00012690"/>
    </source>
</evidence>
<evidence type="ECO:0000313" key="12">
    <source>
        <dbReference type="EMBL" id="SFC33109.1"/>
    </source>
</evidence>
<evidence type="ECO:0000256" key="3">
    <source>
        <dbReference type="ARBA" id="ARBA00014569"/>
    </source>
</evidence>
<dbReference type="RefSeq" id="WP_091529716.1">
    <property type="nucleotide sequence ID" value="NZ_FOLT01000005.1"/>
</dbReference>
<evidence type="ECO:0000256" key="9">
    <source>
        <dbReference type="PIRSR" id="PIRSR608264-1"/>
    </source>
</evidence>
<dbReference type="PRINTS" id="PR00737">
    <property type="entry name" value="GLHYDRLASE16"/>
</dbReference>
<dbReference type="PROSITE" id="PS51762">
    <property type="entry name" value="GH16_2"/>
    <property type="match status" value="1"/>
</dbReference>
<comment type="catalytic activity">
    <reaction evidence="1">
        <text>Hydrolysis of (1-&gt;4)-beta-D-glucosidic linkages in beta-D-glucans containing (1-&gt;3)- and (1-&gt;4)-bonds.</text>
        <dbReference type="EC" id="3.2.1.73"/>
    </reaction>
</comment>
<evidence type="ECO:0000256" key="4">
    <source>
        <dbReference type="ARBA" id="ARBA00022801"/>
    </source>
</evidence>
<evidence type="ECO:0000256" key="6">
    <source>
        <dbReference type="ARBA" id="ARBA00029722"/>
    </source>
</evidence>
<sequence length="358" mass="40954">MSHHLTRRTRIHKRLLFFIPVLLFIIFLYFNAFDSLNTPVLTNDTLQASSYAITAVTFHSNVYTKETPLNVSVEIAAAPSLARTLWLGFSIVSPLGNTTDFPLAEVTPEPGGAVTFPLAYLLEASVPDDLTSGPYTAVFSLWDSDPITKDAVRLAKLRKTDAFRLYNDIEHFQTFDDKEWYSRNGQLGRTLLKNGHVAVSSDRLTIRIPANTLEGGEIQTTALRHFGSYEVSMKLPDAPSSITGFFLYKAPDFHHEIDIEIFNQPESNVLFTSYHEGMTQHENKTSLAFDPTAGFHRYRIDHYPDRVSFYIDDTKVQSWDHGFTMEPMHLMVNTWFPEWLDGLAPEEDQKLYIEWIRY</sequence>
<evidence type="ECO:0000256" key="5">
    <source>
        <dbReference type="ARBA" id="ARBA00023295"/>
    </source>
</evidence>
<dbReference type="Proteomes" id="UP000199612">
    <property type="component" value="Unassembled WGS sequence"/>
</dbReference>
<dbReference type="CDD" id="cd00413">
    <property type="entry name" value="Glyco_hydrolase_16"/>
    <property type="match status" value="1"/>
</dbReference>
<evidence type="ECO:0000256" key="7">
    <source>
        <dbReference type="ARBA" id="ARBA00029771"/>
    </source>
</evidence>
<dbReference type="InterPro" id="IPR013320">
    <property type="entry name" value="ConA-like_dom_sf"/>
</dbReference>
<dbReference type="PANTHER" id="PTHR31062">
    <property type="entry name" value="XYLOGLUCAN ENDOTRANSGLUCOSYLASE/HYDROLASE PROTEIN 8-RELATED"/>
    <property type="match status" value="1"/>
</dbReference>
<feature type="active site" description="Proton donor" evidence="9">
    <location>
        <position position="260"/>
    </location>
</feature>
<keyword evidence="10" id="KW-1133">Transmembrane helix</keyword>
<name>A0A1I1I9Q2_9LACT</name>
<dbReference type="EC" id="3.2.1.73" evidence="2"/>
<dbReference type="Pfam" id="PF00722">
    <property type="entry name" value="Glyco_hydro_16"/>
    <property type="match status" value="1"/>
</dbReference>
<dbReference type="InterPro" id="IPR008264">
    <property type="entry name" value="Beta_glucanase"/>
</dbReference>
<gene>
    <name evidence="12" type="ORF">SAMN04488102_10524</name>
</gene>
<dbReference type="Gene3D" id="2.60.120.200">
    <property type="match status" value="1"/>
</dbReference>
<keyword evidence="5" id="KW-0326">Glycosidase</keyword>
<dbReference type="GO" id="GO:0005975">
    <property type="term" value="P:carbohydrate metabolic process"/>
    <property type="evidence" value="ECO:0007669"/>
    <property type="project" value="InterPro"/>
</dbReference>
<organism evidence="12 13">
    <name type="scientific">Alkalibacterium subtropicum</name>
    <dbReference type="NCBI Taxonomy" id="753702"/>
    <lineage>
        <taxon>Bacteria</taxon>
        <taxon>Bacillati</taxon>
        <taxon>Bacillota</taxon>
        <taxon>Bacilli</taxon>
        <taxon>Lactobacillales</taxon>
        <taxon>Carnobacteriaceae</taxon>
        <taxon>Alkalibacterium</taxon>
    </lineage>
</organism>
<accession>A0A1I1I9Q2</accession>
<evidence type="ECO:0000259" key="11">
    <source>
        <dbReference type="PROSITE" id="PS51762"/>
    </source>
</evidence>
<dbReference type="EMBL" id="FOLT01000005">
    <property type="protein sequence ID" value="SFC33109.1"/>
    <property type="molecule type" value="Genomic_DNA"/>
</dbReference>
<dbReference type="OrthoDB" id="9809583at2"/>
<keyword evidence="13" id="KW-1185">Reference proteome</keyword>
<reference evidence="13" key="1">
    <citation type="submission" date="2016-10" db="EMBL/GenBank/DDBJ databases">
        <authorList>
            <person name="Varghese N."/>
            <person name="Submissions S."/>
        </authorList>
    </citation>
    <scope>NUCLEOTIDE SEQUENCE [LARGE SCALE GENOMIC DNA]</scope>
    <source>
        <strain evidence="13">DSM 23664</strain>
    </source>
</reference>
<dbReference type="InterPro" id="IPR000757">
    <property type="entry name" value="Beta-glucanase-like"/>
</dbReference>
<feature type="active site" description="Nucleophile" evidence="9">
    <location>
        <position position="256"/>
    </location>
</feature>
<dbReference type="AlphaFoldDB" id="A0A1I1I9Q2"/>
<evidence type="ECO:0000313" key="13">
    <source>
        <dbReference type="Proteomes" id="UP000199612"/>
    </source>
</evidence>
<dbReference type="STRING" id="753702.SAMN04488102_10524"/>
<keyword evidence="10" id="KW-0812">Transmembrane</keyword>
<dbReference type="GO" id="GO:0042972">
    <property type="term" value="F:licheninase activity"/>
    <property type="evidence" value="ECO:0007669"/>
    <property type="project" value="UniProtKB-EC"/>
</dbReference>
<keyword evidence="4 12" id="KW-0378">Hydrolase</keyword>
<evidence type="ECO:0000256" key="1">
    <source>
        <dbReference type="ARBA" id="ARBA00000481"/>
    </source>
</evidence>
<feature type="transmembrane region" description="Helical" evidence="10">
    <location>
        <begin position="15"/>
        <end position="33"/>
    </location>
</feature>